<keyword evidence="2" id="KW-1185">Reference proteome</keyword>
<sequence>MFPTLARNMLRRSRCTPLNISWRPSYRRTPVDPDDQDAIFIQAAQQTSRIASLDLSTASLATVTLFDSVWKKMTGAAPLLHTIRIYCLPGPNEVFAAGLPDTFLAGKAPRLVTLSLTGCSLSWRSSLFQNLTSLAVRYPPAESKPEVQVIFEALRSMRSLVTLELRHCISPASLPDCPSGEALSLPYLQRLVISIESIPCLSLLQHMSFPDTTVLHLTCYEPPLLFPVEQLFSYVSNLLAPAATAPNHPRIIRGLSFTEELSLSLIARNTRNSDSELILAMAERTRESSSAFDLSPHLRLDIGTRQLERDATISSLSGLVPPHHLETLRIDCGSPFPREALFHLLSQSTLLKSLFIQECISLDFLELLSKRSFLPALQTLTLTSVNFRANTEFDLFTSVVDCLQCRSQNGFSLKELFLNDCVGLYPNDIGEVQNRVHYVSWNGLPLTKGKFS</sequence>
<evidence type="ECO:0008006" key="3">
    <source>
        <dbReference type="Google" id="ProtNLM"/>
    </source>
</evidence>
<name>A0ABR3FLR2_9AGAR</name>
<accession>A0ABR3FLR2</accession>
<protein>
    <recommendedName>
        <fullName evidence="3">F-box domain-containing protein</fullName>
    </recommendedName>
</protein>
<dbReference type="SUPFAM" id="SSF52047">
    <property type="entry name" value="RNI-like"/>
    <property type="match status" value="1"/>
</dbReference>
<dbReference type="InterPro" id="IPR032675">
    <property type="entry name" value="LRR_dom_sf"/>
</dbReference>
<evidence type="ECO:0000313" key="2">
    <source>
        <dbReference type="Proteomes" id="UP001465976"/>
    </source>
</evidence>
<reference evidence="1 2" key="1">
    <citation type="submission" date="2024-02" db="EMBL/GenBank/DDBJ databases">
        <title>A draft genome for the cacao thread blight pathogen Marasmius crinis-equi.</title>
        <authorList>
            <person name="Cohen S.P."/>
            <person name="Baruah I.K."/>
            <person name="Amoako-Attah I."/>
            <person name="Bukari Y."/>
            <person name="Meinhardt L.W."/>
            <person name="Bailey B.A."/>
        </authorList>
    </citation>
    <scope>NUCLEOTIDE SEQUENCE [LARGE SCALE GENOMIC DNA]</scope>
    <source>
        <strain evidence="1 2">GH-76</strain>
    </source>
</reference>
<proteinExistence type="predicted"/>
<dbReference type="Proteomes" id="UP001465976">
    <property type="component" value="Unassembled WGS sequence"/>
</dbReference>
<comment type="caution">
    <text evidence="1">The sequence shown here is derived from an EMBL/GenBank/DDBJ whole genome shotgun (WGS) entry which is preliminary data.</text>
</comment>
<evidence type="ECO:0000313" key="1">
    <source>
        <dbReference type="EMBL" id="KAL0576329.1"/>
    </source>
</evidence>
<organism evidence="1 2">
    <name type="scientific">Marasmius crinis-equi</name>
    <dbReference type="NCBI Taxonomy" id="585013"/>
    <lineage>
        <taxon>Eukaryota</taxon>
        <taxon>Fungi</taxon>
        <taxon>Dikarya</taxon>
        <taxon>Basidiomycota</taxon>
        <taxon>Agaricomycotina</taxon>
        <taxon>Agaricomycetes</taxon>
        <taxon>Agaricomycetidae</taxon>
        <taxon>Agaricales</taxon>
        <taxon>Marasmiineae</taxon>
        <taxon>Marasmiaceae</taxon>
        <taxon>Marasmius</taxon>
    </lineage>
</organism>
<dbReference type="EMBL" id="JBAHYK010000230">
    <property type="protein sequence ID" value="KAL0576329.1"/>
    <property type="molecule type" value="Genomic_DNA"/>
</dbReference>
<gene>
    <name evidence="1" type="ORF">V5O48_005654</name>
</gene>
<dbReference type="Gene3D" id="3.80.10.10">
    <property type="entry name" value="Ribonuclease Inhibitor"/>
    <property type="match status" value="1"/>
</dbReference>